<feature type="domain" description="Protein kinase" evidence="2">
    <location>
        <begin position="17"/>
        <end position="302"/>
    </location>
</feature>
<organism evidence="3 4">
    <name type="scientific">Mesorhizobium shangrilense</name>
    <dbReference type="NCBI Taxonomy" id="460060"/>
    <lineage>
        <taxon>Bacteria</taxon>
        <taxon>Pseudomonadati</taxon>
        <taxon>Pseudomonadota</taxon>
        <taxon>Alphaproteobacteria</taxon>
        <taxon>Hyphomicrobiales</taxon>
        <taxon>Phyllobacteriaceae</taxon>
        <taxon>Mesorhizobium</taxon>
    </lineage>
</organism>
<dbReference type="Gene3D" id="1.10.510.10">
    <property type="entry name" value="Transferase(Phosphotransferase) domain 1"/>
    <property type="match status" value="1"/>
</dbReference>
<dbReference type="PROSITE" id="PS50011">
    <property type="entry name" value="PROTEIN_KINASE_DOM"/>
    <property type="match status" value="1"/>
</dbReference>
<dbReference type="InterPro" id="IPR000719">
    <property type="entry name" value="Prot_kinase_dom"/>
</dbReference>
<proteinExistence type="predicted"/>
<dbReference type="EMBL" id="JBEWSZ010000003">
    <property type="protein sequence ID" value="MET2831163.1"/>
    <property type="molecule type" value="Genomic_DNA"/>
</dbReference>
<keyword evidence="4" id="KW-1185">Reference proteome</keyword>
<dbReference type="InterPro" id="IPR011009">
    <property type="entry name" value="Kinase-like_dom_sf"/>
</dbReference>
<keyword evidence="1" id="KW-1133">Transmembrane helix</keyword>
<keyword evidence="1" id="KW-0472">Membrane</keyword>
<name>A0ABV2DNX6_9HYPH</name>
<reference evidence="3 4" key="1">
    <citation type="submission" date="2024-06" db="EMBL/GenBank/DDBJ databases">
        <authorList>
            <person name="Kim D.-U."/>
        </authorList>
    </citation>
    <scope>NUCLEOTIDE SEQUENCE [LARGE SCALE GENOMIC DNA]</scope>
    <source>
        <strain evidence="3 4">KACC15460</strain>
    </source>
</reference>
<dbReference type="Proteomes" id="UP001548832">
    <property type="component" value="Unassembled WGS sequence"/>
</dbReference>
<dbReference type="SUPFAM" id="SSF56112">
    <property type="entry name" value="Protein kinase-like (PK-like)"/>
    <property type="match status" value="1"/>
</dbReference>
<feature type="transmembrane region" description="Helical" evidence="1">
    <location>
        <begin position="392"/>
        <end position="425"/>
    </location>
</feature>
<protein>
    <recommendedName>
        <fullName evidence="2">Protein kinase domain-containing protein</fullName>
    </recommendedName>
</protein>
<gene>
    <name evidence="3" type="ORF">ABVQ20_29770</name>
</gene>
<dbReference type="RefSeq" id="WP_354463275.1">
    <property type="nucleotide sequence ID" value="NZ_JBEWSZ010000003.1"/>
</dbReference>
<evidence type="ECO:0000259" key="2">
    <source>
        <dbReference type="PROSITE" id="PS50011"/>
    </source>
</evidence>
<evidence type="ECO:0000313" key="3">
    <source>
        <dbReference type="EMBL" id="MET2831163.1"/>
    </source>
</evidence>
<accession>A0ABV2DNX6</accession>
<evidence type="ECO:0000313" key="4">
    <source>
        <dbReference type="Proteomes" id="UP001548832"/>
    </source>
</evidence>
<comment type="caution">
    <text evidence="3">The sequence shown here is derived from an EMBL/GenBank/DDBJ whole genome shotgun (WGS) entry which is preliminary data.</text>
</comment>
<evidence type="ECO:0000256" key="1">
    <source>
        <dbReference type="SAM" id="Phobius"/>
    </source>
</evidence>
<sequence>MTTPKPLEVFTLCGEVIKLGALVGQGGEGAVYDLAVHQNHVAKVYHKPLDQQRIDKIRAMANIKTDMLEKLTAWPSGLICAKDRKPIGLIMPKISGRKSIHQLYSPKSRRTDFQRVDWRFLARAAANTARAFAAVHDNACVIGDVNHGGILVAQDATVRLIDCDSFQVSYLGQQYLCEVGIETFTPPELQNRPFAGIVRTPNHDNFGLAVLTFLLLFMGRHPFAGRYSGPEDMPIPKAIEQYRFPYGMNAAAVGMSRPPSTPELSVVGPRLAGMFERAFSKQGTSAGRPLARDWIAALTEFEANLKQCSANSSHWSLGGSLCPWCKMEGSTGVPLFSTVLPAGGGTLFDIVNFQRQVDAVTHQGQAPTIAHKAVSASPEAEKLKGHATKAKLIAGIAAAVMVVIGIALGGQIWFFGGAVGLFLILKGALGKDKEAAEFRRLATEAAAQWDKAHATWLERAGAGAFEKQKAQIAALRQEWDSLPSKRTAKLSELERNQRKVQLDRYLDGFEIAHAKIEGVGQGKKQILESYGIETALDVEWNKLMNVPGFGPKTSHKVVSWRTGLERRFVFDPKKAIDPHDIAQIDQAILADRKRLQGALVTGLEHLKQIKIQVMAVREQTLADMERLRLAADQTAANAAVAST</sequence>
<keyword evidence="1" id="KW-0812">Transmembrane</keyword>